<comment type="caution">
    <text evidence="2">The sequence shown here is derived from an EMBL/GenBank/DDBJ whole genome shotgun (WGS) entry which is preliminary data.</text>
</comment>
<evidence type="ECO:0000313" key="3">
    <source>
        <dbReference type="Proteomes" id="UP001428290"/>
    </source>
</evidence>
<name>A0ABP9X311_9CHLR</name>
<reference evidence="2 3" key="1">
    <citation type="submission" date="2024-02" db="EMBL/GenBank/DDBJ databases">
        <title>Herpetosiphon gulosus NBRC 112829.</title>
        <authorList>
            <person name="Ichikawa N."/>
            <person name="Katano-Makiyama Y."/>
            <person name="Hidaka K."/>
        </authorList>
    </citation>
    <scope>NUCLEOTIDE SEQUENCE [LARGE SCALE GENOMIC DNA]</scope>
    <source>
        <strain evidence="2 3">NBRC 112829</strain>
    </source>
</reference>
<accession>A0ABP9X311</accession>
<dbReference type="RefSeq" id="WP_345723310.1">
    <property type="nucleotide sequence ID" value="NZ_BAABRU010000012.1"/>
</dbReference>
<gene>
    <name evidence="2" type="primary">nicB</name>
    <name evidence="2" type="ORF">Hgul01_03528</name>
</gene>
<evidence type="ECO:0000259" key="1">
    <source>
        <dbReference type="Pfam" id="PF01936"/>
    </source>
</evidence>
<organism evidence="2 3">
    <name type="scientific">Herpetosiphon gulosus</name>
    <dbReference type="NCBI Taxonomy" id="1973496"/>
    <lineage>
        <taxon>Bacteria</taxon>
        <taxon>Bacillati</taxon>
        <taxon>Chloroflexota</taxon>
        <taxon>Chloroflexia</taxon>
        <taxon>Herpetosiphonales</taxon>
        <taxon>Herpetosiphonaceae</taxon>
        <taxon>Herpetosiphon</taxon>
    </lineage>
</organism>
<dbReference type="Gene3D" id="3.40.50.1010">
    <property type="entry name" value="5'-nuclease"/>
    <property type="match status" value="1"/>
</dbReference>
<dbReference type="EMBL" id="BAABRU010000012">
    <property type="protein sequence ID" value="GAA5529714.1"/>
    <property type="molecule type" value="Genomic_DNA"/>
</dbReference>
<dbReference type="Proteomes" id="UP001428290">
    <property type="component" value="Unassembled WGS sequence"/>
</dbReference>
<feature type="domain" description="NYN" evidence="1">
    <location>
        <begin position="2"/>
        <end position="175"/>
    </location>
</feature>
<evidence type="ECO:0000313" key="2">
    <source>
        <dbReference type="EMBL" id="GAA5529714.1"/>
    </source>
</evidence>
<sequence length="206" mass="23190">MRTSIYVDGFNFYYGALKRTAYKWLNLQQLAQKMLPNNTITEIKYFTAHVSSRSHDPDQGTRQQAYIRALKTIPNLSVILGRFLTNECMMPLAQVQGKQQFVKVIKTEEKGSDVNIAVHLINDAYQGRFDVAVLITNDSDLCEAIKIVRSQLALTVGLLNPHAKPSHALQKEASFVKSIRKGVLATSQFPDVMLDSVGTFTKPKDW</sequence>
<dbReference type="Pfam" id="PF01936">
    <property type="entry name" value="NYN"/>
    <property type="match status" value="1"/>
</dbReference>
<protein>
    <submittedName>
        <fullName evidence="2">6-hydroxy-3-succinoylpyridine 3-monooxygenase HspA</fullName>
    </submittedName>
</protein>
<dbReference type="CDD" id="cd18722">
    <property type="entry name" value="PIN_NicB-like"/>
    <property type="match status" value="1"/>
</dbReference>
<proteinExistence type="predicted"/>
<dbReference type="InterPro" id="IPR021139">
    <property type="entry name" value="NYN"/>
</dbReference>
<keyword evidence="3" id="KW-1185">Reference proteome</keyword>